<dbReference type="InterPro" id="IPR006182">
    <property type="entry name" value="FliF_N_dom"/>
</dbReference>
<feature type="domain" description="Flagellar M-ring N-terminal" evidence="5">
    <location>
        <begin position="48"/>
        <end position="217"/>
    </location>
</feature>
<keyword evidence="7" id="KW-0282">Flagellum</keyword>
<keyword evidence="4" id="KW-1133">Transmembrane helix</keyword>
<sequence length="518" mass="58571">MPEGIKKIKEKAQTYWKELEKSQKIRIYVMVSIVLLAVIATLVMTLRVEYVPLFDSTEYINLKPVVEYLDENNIKYQKGSNQIYVDSRKKKDIEFDLTTQGIVSPEVSFADTWSKLSLTATEADKENLWKNYLVNDLVYKLKKFDNVENATVQYTRPEKTYWARDNGEDQGSAYVMLKTTSALTPDQVDAAAKVVAASLGVPADRVTIVDHNLNPLTRQGANDLVRASTQDEMRRQRQLELEQKVYETFKIGVVQNANFDTMSVSANPTLDFDTHKSVSREYSAPDPDGQGFRNNYEMLEENLTNGNAGSIPGTDTNPQTAPTYQFGENERSDYRKVQSYEERLFNETNSETEKALGKLIPNESTMSIVLWYGKVVETAEGLTPEYLNEVRKLAADATGIPAQNITVSIQKLMPEPMPVETLSDTFRELFDQYGLYVLMLILLVIMVVTALPRKKSDMEELELAAAEVAAGAGAIEETIPDISVEEQSELKKQIDKFVQQNPDAVAQLLRNWIAEDWE</sequence>
<accession>A0A1M6FXS6</accession>
<evidence type="ECO:0000256" key="4">
    <source>
        <dbReference type="SAM" id="Phobius"/>
    </source>
</evidence>
<keyword evidence="2 4" id="KW-0472">Membrane</keyword>
<dbReference type="Pfam" id="PF01514">
    <property type="entry name" value="YscJ_FliF"/>
    <property type="match status" value="1"/>
</dbReference>
<dbReference type="InterPro" id="IPR045851">
    <property type="entry name" value="AMP-bd_C_sf"/>
</dbReference>
<protein>
    <submittedName>
        <fullName evidence="7">Flagellar M-ring protein FliF</fullName>
    </submittedName>
</protein>
<gene>
    <name evidence="7" type="ORF">SAMN05444373_10204</name>
</gene>
<feature type="domain" description="Flagellar M-ring C-terminal" evidence="6">
    <location>
        <begin position="261"/>
        <end position="403"/>
    </location>
</feature>
<evidence type="ECO:0000313" key="7">
    <source>
        <dbReference type="EMBL" id="SHJ02505.1"/>
    </source>
</evidence>
<dbReference type="AlphaFoldDB" id="A0A1M6FXS6"/>
<proteinExistence type="predicted"/>
<keyword evidence="7" id="KW-0966">Cell projection</keyword>
<dbReference type="Proteomes" id="UP000324781">
    <property type="component" value="Unassembled WGS sequence"/>
</dbReference>
<evidence type="ECO:0000256" key="1">
    <source>
        <dbReference type="ARBA" id="ARBA00004370"/>
    </source>
</evidence>
<dbReference type="Gene3D" id="3.30.300.30">
    <property type="match status" value="1"/>
</dbReference>
<keyword evidence="4" id="KW-0812">Transmembrane</keyword>
<dbReference type="PANTHER" id="PTHR30046:SF0">
    <property type="entry name" value="FLAGELLAR M-RING PROTEIN"/>
    <property type="match status" value="1"/>
</dbReference>
<keyword evidence="7" id="KW-0969">Cilium</keyword>
<feature type="compositionally biased region" description="Polar residues" evidence="3">
    <location>
        <begin position="306"/>
        <end position="323"/>
    </location>
</feature>
<evidence type="ECO:0000259" key="6">
    <source>
        <dbReference type="Pfam" id="PF08345"/>
    </source>
</evidence>
<evidence type="ECO:0000313" key="8">
    <source>
        <dbReference type="Proteomes" id="UP000324781"/>
    </source>
</evidence>
<dbReference type="RefSeq" id="WP_149678600.1">
    <property type="nucleotide sequence ID" value="NZ_DAONMB010000008.1"/>
</dbReference>
<comment type="subcellular location">
    <subcellularLocation>
        <location evidence="1">Membrane</location>
    </subcellularLocation>
</comment>
<evidence type="ECO:0000259" key="5">
    <source>
        <dbReference type="Pfam" id="PF01514"/>
    </source>
</evidence>
<dbReference type="InterPro" id="IPR043427">
    <property type="entry name" value="YscJ/FliF"/>
</dbReference>
<feature type="region of interest" description="Disordered" evidence="3">
    <location>
        <begin position="306"/>
        <end position="325"/>
    </location>
</feature>
<name>A0A1M6FXS6_9FIRM</name>
<organism evidence="7 8">
    <name type="scientific">Thermoclostridium caenicola</name>
    <dbReference type="NCBI Taxonomy" id="659425"/>
    <lineage>
        <taxon>Bacteria</taxon>
        <taxon>Bacillati</taxon>
        <taxon>Bacillota</taxon>
        <taxon>Clostridia</taxon>
        <taxon>Eubacteriales</taxon>
        <taxon>Oscillospiraceae</taxon>
        <taxon>Thermoclostridium</taxon>
    </lineage>
</organism>
<feature type="transmembrane region" description="Helical" evidence="4">
    <location>
        <begin position="433"/>
        <end position="451"/>
    </location>
</feature>
<keyword evidence="8" id="KW-1185">Reference proteome</keyword>
<dbReference type="GO" id="GO:0016020">
    <property type="term" value="C:membrane"/>
    <property type="evidence" value="ECO:0007669"/>
    <property type="project" value="UniProtKB-SubCell"/>
</dbReference>
<feature type="transmembrane region" description="Helical" evidence="4">
    <location>
        <begin position="27"/>
        <end position="46"/>
    </location>
</feature>
<dbReference type="InterPro" id="IPR013556">
    <property type="entry name" value="Flag_M-ring_C"/>
</dbReference>
<dbReference type="Pfam" id="PF08345">
    <property type="entry name" value="YscJ_FliF_C"/>
    <property type="match status" value="1"/>
</dbReference>
<evidence type="ECO:0000256" key="3">
    <source>
        <dbReference type="SAM" id="MobiDB-lite"/>
    </source>
</evidence>
<dbReference type="OrthoDB" id="9807026at2"/>
<reference evidence="7 8" key="1">
    <citation type="submission" date="2016-11" db="EMBL/GenBank/DDBJ databases">
        <authorList>
            <person name="Varghese N."/>
            <person name="Submissions S."/>
        </authorList>
    </citation>
    <scope>NUCLEOTIDE SEQUENCE [LARGE SCALE GENOMIC DNA]</scope>
    <source>
        <strain evidence="7 8">DSM 19027</strain>
    </source>
</reference>
<dbReference type="PANTHER" id="PTHR30046">
    <property type="entry name" value="FLAGELLAR M-RING PROTEIN"/>
    <property type="match status" value="1"/>
</dbReference>
<dbReference type="EMBL" id="FQZP01000020">
    <property type="protein sequence ID" value="SHJ02505.1"/>
    <property type="molecule type" value="Genomic_DNA"/>
</dbReference>
<evidence type="ECO:0000256" key="2">
    <source>
        <dbReference type="ARBA" id="ARBA00023136"/>
    </source>
</evidence>